<dbReference type="GO" id="GO:0005834">
    <property type="term" value="C:heterotrimeric G-protein complex"/>
    <property type="evidence" value="ECO:0007669"/>
    <property type="project" value="InterPro"/>
</dbReference>
<dbReference type="InterPro" id="IPR039227">
    <property type="entry name" value="GNG13"/>
</dbReference>
<keyword evidence="2" id="KW-1185">Reference proteome</keyword>
<dbReference type="GO" id="GO:0031681">
    <property type="term" value="F:G-protein beta-subunit binding"/>
    <property type="evidence" value="ECO:0007669"/>
    <property type="project" value="InterPro"/>
</dbReference>
<dbReference type="Proteomes" id="UP000036681">
    <property type="component" value="Unplaced"/>
</dbReference>
<proteinExistence type="predicted"/>
<feature type="transmembrane region" description="Helical" evidence="1">
    <location>
        <begin position="382"/>
        <end position="406"/>
    </location>
</feature>
<dbReference type="WBParaSite" id="ALUE_0000969601-mRNA-1">
    <property type="protein sequence ID" value="ALUE_0000969601-mRNA-1"/>
    <property type="gene ID" value="ALUE_0000969601"/>
</dbReference>
<dbReference type="AlphaFoldDB" id="A0A0M3I0M1"/>
<dbReference type="InterPro" id="IPR026906">
    <property type="entry name" value="LRR_5"/>
</dbReference>
<dbReference type="InterPro" id="IPR032675">
    <property type="entry name" value="LRR_dom_sf"/>
</dbReference>
<dbReference type="GO" id="GO:0050909">
    <property type="term" value="P:sensory perception of taste"/>
    <property type="evidence" value="ECO:0007669"/>
    <property type="project" value="InterPro"/>
</dbReference>
<dbReference type="PANTHER" id="PTHR15936:SF2">
    <property type="entry name" value="GUANINE NUCLEOTIDE-BINDING PROTEIN G(I)_G(S)_G(O) SUBUNIT GAMMA-13"/>
    <property type="match status" value="1"/>
</dbReference>
<protein>
    <submittedName>
        <fullName evidence="3">Beta_helix domain-containing protein</fullName>
    </submittedName>
</protein>
<name>A0A0M3I0M1_ASCLU</name>
<dbReference type="PANTHER" id="PTHR15936">
    <property type="entry name" value="GUANINE NUCLEOTIDE-BINDING PROTEIN G I /G S /G O GAMMA-13 SUBUNIT"/>
    <property type="match status" value="1"/>
</dbReference>
<sequence length="416" mass="46738">MWTECQIDAMSPNAFSNMATQMMVITNTKLTLIASNCFADMAANSFVIFNAKIAQIGSSPFANAEVNNLTIRNCELTSGHFNTLFMRLKASSLTVIENVFGCAVNDCETNALLLSSGQRRMPWHFEHNSCLHQNSNICMREREFTVGNVHCRARREIVECVCVDDTSTLVMPTTNATMMLIGDCSHLHLNAVPTSSIVSLHLYRAETLELERLPPLLNTLQIFHSNIEKIAESAFANLNVERVELIATRITTIQRHAFRGSNIRSFILRDSTIAEVERAAFGGSNTEHFFAESCKFYRVNNMWSHFNNVSVSESFITDARALLHVKAFCFRDSMTACICVPEEFTEKNICESKIATCSGGSEMWNKASCLESSEHYSNGANLFIIVNIPMMIFESPVIIIFLFHLLRGEMTMRLVL</sequence>
<evidence type="ECO:0000256" key="1">
    <source>
        <dbReference type="SAM" id="Phobius"/>
    </source>
</evidence>
<reference evidence="3" key="1">
    <citation type="submission" date="2017-02" db="UniProtKB">
        <authorList>
            <consortium name="WormBaseParasite"/>
        </authorList>
    </citation>
    <scope>IDENTIFICATION</scope>
</reference>
<accession>A0A0M3I0M1</accession>
<keyword evidence="1" id="KW-0812">Transmembrane</keyword>
<evidence type="ECO:0000313" key="2">
    <source>
        <dbReference type="Proteomes" id="UP000036681"/>
    </source>
</evidence>
<organism evidence="2 3">
    <name type="scientific">Ascaris lumbricoides</name>
    <name type="common">Giant roundworm</name>
    <dbReference type="NCBI Taxonomy" id="6252"/>
    <lineage>
        <taxon>Eukaryota</taxon>
        <taxon>Metazoa</taxon>
        <taxon>Ecdysozoa</taxon>
        <taxon>Nematoda</taxon>
        <taxon>Chromadorea</taxon>
        <taxon>Rhabditida</taxon>
        <taxon>Spirurina</taxon>
        <taxon>Ascaridomorpha</taxon>
        <taxon>Ascaridoidea</taxon>
        <taxon>Ascarididae</taxon>
        <taxon>Ascaris</taxon>
    </lineage>
</organism>
<dbReference type="Gene3D" id="3.80.10.10">
    <property type="entry name" value="Ribonuclease Inhibitor"/>
    <property type="match status" value="1"/>
</dbReference>
<dbReference type="Pfam" id="PF13306">
    <property type="entry name" value="LRR_5"/>
    <property type="match status" value="2"/>
</dbReference>
<keyword evidence="1" id="KW-0472">Membrane</keyword>
<dbReference type="GO" id="GO:0007200">
    <property type="term" value="P:phospholipase C-activating G protein-coupled receptor signaling pathway"/>
    <property type="evidence" value="ECO:0007669"/>
    <property type="project" value="InterPro"/>
</dbReference>
<evidence type="ECO:0000313" key="3">
    <source>
        <dbReference type="WBParaSite" id="ALUE_0000969601-mRNA-1"/>
    </source>
</evidence>
<keyword evidence="1" id="KW-1133">Transmembrane helix</keyword>